<dbReference type="Proteomes" id="UP001604277">
    <property type="component" value="Unassembled WGS sequence"/>
</dbReference>
<sequence>MRLFRLAQEDAIEEEDGTDAHRVFHTENSFSTTSSSIRSSSLRLAEEILSKSENPFSSFLLSLAYSHCRRPIDASFCLLDVFYADPSLARVEIAPFLFEELFLVHFLPMLEWYNEQRSRILSSLPLNSDYNSDDQSIVSTTTTLSKMSGDQALALKDLERDYEDLLDENCRNFVVYFKEVLRNRDGGQLIVPPSSYSVEYSMGICVVFFFNRILLG</sequence>
<dbReference type="PANTHER" id="PTHR47446:SF2">
    <property type="entry name" value="RING-TYPE E3 UBIQUITIN TRANSFERASE"/>
    <property type="match status" value="1"/>
</dbReference>
<dbReference type="Pfam" id="PF23568">
    <property type="entry name" value="ARM_LIN"/>
    <property type="match status" value="1"/>
</dbReference>
<reference evidence="3" key="1">
    <citation type="submission" date="2024-07" db="EMBL/GenBank/DDBJ databases">
        <title>Two chromosome-level genome assemblies of Korean endemic species Abeliophyllum distichum and Forsythia ovata (Oleaceae).</title>
        <authorList>
            <person name="Jang H."/>
        </authorList>
    </citation>
    <scope>NUCLEOTIDE SEQUENCE [LARGE SCALE GENOMIC DNA]</scope>
</reference>
<organism evidence="2 3">
    <name type="scientific">Forsythia ovata</name>
    <dbReference type="NCBI Taxonomy" id="205694"/>
    <lineage>
        <taxon>Eukaryota</taxon>
        <taxon>Viridiplantae</taxon>
        <taxon>Streptophyta</taxon>
        <taxon>Embryophyta</taxon>
        <taxon>Tracheophyta</taxon>
        <taxon>Spermatophyta</taxon>
        <taxon>Magnoliopsida</taxon>
        <taxon>eudicotyledons</taxon>
        <taxon>Gunneridae</taxon>
        <taxon>Pentapetalae</taxon>
        <taxon>asterids</taxon>
        <taxon>lamiids</taxon>
        <taxon>Lamiales</taxon>
        <taxon>Oleaceae</taxon>
        <taxon>Forsythieae</taxon>
        <taxon>Forsythia</taxon>
    </lineage>
</organism>
<evidence type="ECO:0000313" key="2">
    <source>
        <dbReference type="EMBL" id="KAL2538902.1"/>
    </source>
</evidence>
<accession>A0ABD1VNH3</accession>
<gene>
    <name evidence="2" type="ORF">Fot_20293</name>
</gene>
<evidence type="ECO:0000259" key="1">
    <source>
        <dbReference type="Pfam" id="PF23568"/>
    </source>
</evidence>
<keyword evidence="3" id="KW-1185">Reference proteome</keyword>
<dbReference type="InterPro" id="IPR056512">
    <property type="entry name" value="LIN_N"/>
</dbReference>
<comment type="caution">
    <text evidence="2">The sequence shown here is derived from an EMBL/GenBank/DDBJ whole genome shotgun (WGS) entry which is preliminary data.</text>
</comment>
<dbReference type="PANTHER" id="PTHR47446">
    <property type="entry name" value="RING-TYPE E3 UBIQUITIN TRANSFERASE"/>
    <property type="match status" value="1"/>
</dbReference>
<protein>
    <submittedName>
        <fullName evidence="2">E3 ubiquitin-protein ligase</fullName>
    </submittedName>
</protein>
<dbReference type="EMBL" id="JBFOLJ010000005">
    <property type="protein sequence ID" value="KAL2538902.1"/>
    <property type="molecule type" value="Genomic_DNA"/>
</dbReference>
<proteinExistence type="predicted"/>
<evidence type="ECO:0000313" key="3">
    <source>
        <dbReference type="Proteomes" id="UP001604277"/>
    </source>
</evidence>
<dbReference type="AlphaFoldDB" id="A0ABD1VNH3"/>
<name>A0ABD1VNH3_9LAMI</name>
<dbReference type="InterPro" id="IPR052858">
    <property type="entry name" value="E3_ubiquitin-ligase_LIN"/>
</dbReference>
<feature type="domain" description="Putative E3 ubiquitin-protein ligase LIN N-terminal" evidence="1">
    <location>
        <begin position="58"/>
        <end position="185"/>
    </location>
</feature>